<reference evidence="2 3" key="1">
    <citation type="journal article" date="2019" name="Emerg. Microbes Infect.">
        <title>Comprehensive subspecies identification of 175 nontuberculous mycobacteria species based on 7547 genomic profiles.</title>
        <authorList>
            <person name="Matsumoto Y."/>
            <person name="Kinjo T."/>
            <person name="Motooka D."/>
            <person name="Nabeya D."/>
            <person name="Jung N."/>
            <person name="Uechi K."/>
            <person name="Horii T."/>
            <person name="Iida T."/>
            <person name="Fujita J."/>
            <person name="Nakamura S."/>
        </authorList>
    </citation>
    <scope>NUCLEOTIDE SEQUENCE [LARGE SCALE GENOMIC DNA]</scope>
    <source>
        <strain evidence="2 3">JCM 6376</strain>
    </source>
</reference>
<organism evidence="2 3">
    <name type="scientific">Mycolicibacterium aichiense</name>
    <dbReference type="NCBI Taxonomy" id="1799"/>
    <lineage>
        <taxon>Bacteria</taxon>
        <taxon>Bacillati</taxon>
        <taxon>Actinomycetota</taxon>
        <taxon>Actinomycetes</taxon>
        <taxon>Mycobacteriales</taxon>
        <taxon>Mycobacteriaceae</taxon>
        <taxon>Mycolicibacterium</taxon>
    </lineage>
</organism>
<gene>
    <name evidence="2" type="primary">lppN</name>
    <name evidence="2" type="ORF">MAIC_15870</name>
</gene>
<name>A0AAD1MBZ7_9MYCO</name>
<accession>A0AAD1MBZ7</accession>
<dbReference type="Proteomes" id="UP000467327">
    <property type="component" value="Chromosome"/>
</dbReference>
<sequence length="145" mass="14755">MDTTPALTATSPPSSTNTGTVVAPAAQPRSVKWVDLQAGDCLAAPPPTDPAVVEVSVVGCGGPHAAETYLRAPIPVNTALDDVATRDCAAGLQRYIGGAAAAGTYSTSYLIDSDQDRTADNPYPSTVICLLQGVDGRALTGTARR</sequence>
<proteinExistence type="predicted"/>
<evidence type="ECO:0000313" key="2">
    <source>
        <dbReference type="EMBL" id="BBX06784.1"/>
    </source>
</evidence>
<keyword evidence="2" id="KW-0449">Lipoprotein</keyword>
<evidence type="ECO:0000313" key="3">
    <source>
        <dbReference type="Proteomes" id="UP000467327"/>
    </source>
</evidence>
<feature type="compositionally biased region" description="Low complexity" evidence="1">
    <location>
        <begin position="1"/>
        <end position="20"/>
    </location>
</feature>
<evidence type="ECO:0000256" key="1">
    <source>
        <dbReference type="SAM" id="MobiDB-lite"/>
    </source>
</evidence>
<protein>
    <submittedName>
        <fullName evidence="2">Lipoprotein LppN</fullName>
    </submittedName>
</protein>
<dbReference type="EMBL" id="AP022561">
    <property type="protein sequence ID" value="BBX06784.1"/>
    <property type="molecule type" value="Genomic_DNA"/>
</dbReference>
<dbReference type="KEGG" id="maic:MAIC_15870"/>
<feature type="region of interest" description="Disordered" evidence="1">
    <location>
        <begin position="1"/>
        <end position="24"/>
    </location>
</feature>
<keyword evidence="3" id="KW-1185">Reference proteome</keyword>
<dbReference type="AlphaFoldDB" id="A0AAD1MBZ7"/>